<gene>
    <name evidence="1" type="ORF">DWV00_01080</name>
</gene>
<dbReference type="AlphaFoldDB" id="A0A3D8K670"/>
<keyword evidence="2" id="KW-1185">Reference proteome</keyword>
<dbReference type="OrthoDB" id="9008958at2"/>
<organism evidence="1 2">
    <name type="scientific">Trinickia dinghuensis</name>
    <dbReference type="NCBI Taxonomy" id="2291023"/>
    <lineage>
        <taxon>Bacteria</taxon>
        <taxon>Pseudomonadati</taxon>
        <taxon>Pseudomonadota</taxon>
        <taxon>Betaproteobacteria</taxon>
        <taxon>Burkholderiales</taxon>
        <taxon>Burkholderiaceae</taxon>
        <taxon>Trinickia</taxon>
    </lineage>
</organism>
<evidence type="ECO:0000313" key="1">
    <source>
        <dbReference type="EMBL" id="RDV00934.1"/>
    </source>
</evidence>
<evidence type="ECO:0000313" key="2">
    <source>
        <dbReference type="Proteomes" id="UP000256838"/>
    </source>
</evidence>
<dbReference type="EMBL" id="QRGA01000001">
    <property type="protein sequence ID" value="RDV00934.1"/>
    <property type="molecule type" value="Genomic_DNA"/>
</dbReference>
<reference evidence="1 2" key="1">
    <citation type="submission" date="2018-08" db="EMBL/GenBank/DDBJ databases">
        <title>Paraburkholderia sp. DHOM06 isolated from forest soil.</title>
        <authorList>
            <person name="Gao Z.-H."/>
            <person name="Qiu L.-H."/>
        </authorList>
    </citation>
    <scope>NUCLEOTIDE SEQUENCE [LARGE SCALE GENOMIC DNA]</scope>
    <source>
        <strain evidence="1 2">DHOM06</strain>
    </source>
</reference>
<dbReference type="Proteomes" id="UP000256838">
    <property type="component" value="Unassembled WGS sequence"/>
</dbReference>
<sequence length="73" mass="8289">MHVSILDPDALGLPEHELALRQWMLDWYDRAVTEGHIYSTYELDMPTAERLEAYFKVGLTPGDGVDALFGTLH</sequence>
<protein>
    <submittedName>
        <fullName evidence="1">Uncharacterized protein</fullName>
    </submittedName>
</protein>
<proteinExistence type="predicted"/>
<accession>A0A3D8K670</accession>
<name>A0A3D8K670_9BURK</name>
<comment type="caution">
    <text evidence="1">The sequence shown here is derived from an EMBL/GenBank/DDBJ whole genome shotgun (WGS) entry which is preliminary data.</text>
</comment>